<dbReference type="InterPro" id="IPR029016">
    <property type="entry name" value="GAF-like_dom_sf"/>
</dbReference>
<evidence type="ECO:0000313" key="7">
    <source>
        <dbReference type="EMBL" id="MCV7423098.1"/>
    </source>
</evidence>
<dbReference type="EMBL" id="JACKVK010000011">
    <property type="protein sequence ID" value="MCV7423098.1"/>
    <property type="molecule type" value="Genomic_DNA"/>
</dbReference>
<dbReference type="AlphaFoldDB" id="A0A9X3C2Q0"/>
<dbReference type="Gene3D" id="3.30.450.40">
    <property type="match status" value="1"/>
</dbReference>
<proteinExistence type="predicted"/>
<evidence type="ECO:0000313" key="8">
    <source>
        <dbReference type="Proteomes" id="UP001141629"/>
    </source>
</evidence>
<reference evidence="7" key="2">
    <citation type="journal article" date="2022" name="BMC Genomics">
        <title>Comparative genome analysis of mycobacteria focusing on tRNA and non-coding RNA.</title>
        <authorList>
            <person name="Behra P.R.K."/>
            <person name="Pettersson B.M.F."/>
            <person name="Ramesh M."/>
            <person name="Das S."/>
            <person name="Dasgupta S."/>
            <person name="Kirsebom L.A."/>
        </authorList>
    </citation>
    <scope>NUCLEOTIDE SEQUENCE</scope>
    <source>
        <strain evidence="7">DSM 44838</strain>
    </source>
</reference>
<evidence type="ECO:0000256" key="2">
    <source>
        <dbReference type="ARBA" id="ARBA00022777"/>
    </source>
</evidence>
<organism evidence="7 8">
    <name type="scientific">Mycobacterium yunnanensis</name>
    <dbReference type="NCBI Taxonomy" id="368477"/>
    <lineage>
        <taxon>Bacteria</taxon>
        <taxon>Bacillati</taxon>
        <taxon>Actinomycetota</taxon>
        <taxon>Actinomycetes</taxon>
        <taxon>Mycobacteriales</taxon>
        <taxon>Mycobacteriaceae</taxon>
        <taxon>Mycobacterium</taxon>
    </lineage>
</organism>
<feature type="region of interest" description="Disordered" evidence="5">
    <location>
        <begin position="1"/>
        <end position="27"/>
    </location>
</feature>
<dbReference type="InterPro" id="IPR003018">
    <property type="entry name" value="GAF"/>
</dbReference>
<comment type="caution">
    <text evidence="7">The sequence shown here is derived from an EMBL/GenBank/DDBJ whole genome shotgun (WGS) entry which is preliminary data.</text>
</comment>
<dbReference type="RefSeq" id="WP_263997979.1">
    <property type="nucleotide sequence ID" value="NZ_JACKVK010000011.1"/>
</dbReference>
<dbReference type="SMART" id="SM01012">
    <property type="entry name" value="ANTAR"/>
    <property type="match status" value="1"/>
</dbReference>
<evidence type="ECO:0000259" key="6">
    <source>
        <dbReference type="PROSITE" id="PS50921"/>
    </source>
</evidence>
<evidence type="ECO:0000256" key="3">
    <source>
        <dbReference type="ARBA" id="ARBA00023015"/>
    </source>
</evidence>
<dbReference type="InterPro" id="IPR036388">
    <property type="entry name" value="WH-like_DNA-bd_sf"/>
</dbReference>
<evidence type="ECO:0000256" key="4">
    <source>
        <dbReference type="ARBA" id="ARBA00023163"/>
    </source>
</evidence>
<feature type="compositionally biased region" description="Basic and acidic residues" evidence="5">
    <location>
        <begin position="7"/>
        <end position="23"/>
    </location>
</feature>
<name>A0A9X3C2Q0_9MYCO</name>
<dbReference type="Pfam" id="PF13185">
    <property type="entry name" value="GAF_2"/>
    <property type="match status" value="1"/>
</dbReference>
<evidence type="ECO:0000256" key="1">
    <source>
        <dbReference type="ARBA" id="ARBA00022679"/>
    </source>
</evidence>
<gene>
    <name evidence="7" type="ORF">H7K45_21320</name>
</gene>
<dbReference type="GO" id="GO:0003723">
    <property type="term" value="F:RNA binding"/>
    <property type="evidence" value="ECO:0007669"/>
    <property type="project" value="InterPro"/>
</dbReference>
<dbReference type="PIRSF" id="PIRSF036625">
    <property type="entry name" value="GAF_ANTAR"/>
    <property type="match status" value="1"/>
</dbReference>
<dbReference type="PROSITE" id="PS50921">
    <property type="entry name" value="ANTAR"/>
    <property type="match status" value="1"/>
</dbReference>
<dbReference type="SUPFAM" id="SSF55781">
    <property type="entry name" value="GAF domain-like"/>
    <property type="match status" value="1"/>
</dbReference>
<reference evidence="7" key="1">
    <citation type="submission" date="2020-07" db="EMBL/GenBank/DDBJ databases">
        <authorList>
            <person name="Pettersson B.M.F."/>
            <person name="Behra P.R.K."/>
            <person name="Ramesh M."/>
            <person name="Das S."/>
            <person name="Dasgupta S."/>
            <person name="Kirsebom L.A."/>
        </authorList>
    </citation>
    <scope>NUCLEOTIDE SEQUENCE</scope>
    <source>
        <strain evidence="7">DSM 44838</strain>
    </source>
</reference>
<sequence length="247" mass="25860">MDTSTVHQERRGDAGGHGVERHGYGGTGRSTRAELAAMLAGGAAVDDVIHNVTVASVALVSGADCAKLSFLDEGRIRSSAATSELALSLDAAQQVSRHGPCLEAIRTRTVVRCADLRADGRWPQFAPLAADAGVRSLLSHPVDTLGDGRATLSLFGFRANAFTADSEAVGAVLANYASVALVSATRERHFQAALATRDVIGQAKGMIMERFGVDADHAFTMLTSLSQEMNTPVRDLAAQLAQSATRS</sequence>
<dbReference type="InterPro" id="IPR005561">
    <property type="entry name" value="ANTAR"/>
</dbReference>
<evidence type="ECO:0000256" key="5">
    <source>
        <dbReference type="SAM" id="MobiDB-lite"/>
    </source>
</evidence>
<dbReference type="Pfam" id="PF03861">
    <property type="entry name" value="ANTAR"/>
    <property type="match status" value="1"/>
</dbReference>
<keyword evidence="1" id="KW-0808">Transferase</keyword>
<keyword evidence="2" id="KW-0418">Kinase</keyword>
<protein>
    <submittedName>
        <fullName evidence="7">GAF and ANTAR domain-containing protein</fullName>
    </submittedName>
</protein>
<dbReference type="InterPro" id="IPR011006">
    <property type="entry name" value="CheY-like_superfamily"/>
</dbReference>
<dbReference type="GO" id="GO:0016301">
    <property type="term" value="F:kinase activity"/>
    <property type="evidence" value="ECO:0007669"/>
    <property type="project" value="UniProtKB-KW"/>
</dbReference>
<feature type="domain" description="ANTAR" evidence="6">
    <location>
        <begin position="180"/>
        <end position="241"/>
    </location>
</feature>
<dbReference type="Gene3D" id="1.10.10.10">
    <property type="entry name" value="Winged helix-like DNA-binding domain superfamily/Winged helix DNA-binding domain"/>
    <property type="match status" value="1"/>
</dbReference>
<keyword evidence="4" id="KW-0804">Transcription</keyword>
<dbReference type="Proteomes" id="UP001141629">
    <property type="component" value="Unassembled WGS sequence"/>
</dbReference>
<dbReference type="InterPro" id="IPR012074">
    <property type="entry name" value="GAF_ANTAR"/>
</dbReference>
<accession>A0A9X3C2Q0</accession>
<keyword evidence="3" id="KW-0805">Transcription regulation</keyword>
<keyword evidence="8" id="KW-1185">Reference proteome</keyword>
<dbReference type="SUPFAM" id="SSF52172">
    <property type="entry name" value="CheY-like"/>
    <property type="match status" value="1"/>
</dbReference>